<proteinExistence type="predicted"/>
<gene>
    <name evidence="2" type="ordered locus">Sulac_2293</name>
</gene>
<dbReference type="KEGG" id="sap:Sulac_2293"/>
<dbReference type="PATRIC" id="fig|679936.5.peg.2376"/>
<sequence length="477" mass="51141">MNPKRGFIGIGLLLLGLTGCGYHAPVSAAPSPPRPTRSLSPAPVGGDKRNPPSTTVVVRNVPPTQLEAWAKGHRLYILSPANAYDVNPGGTIFLLPRFHIPTTLHHWPSRRFRVIAVLNNPGLELGTGTGTLWNQMLATIDWLKPASTVVLPYALHAPTASSTVLQAPPGQLFAMSWPGVGDPYRVLFLEPRNFHVPTVVHHWPSHRFRVVAVYPSTLLPAMNPDLIWVRYISAVPGLHPRAKAFPLPPLPEAFSSYRTVWDSVGQRLVLTSAVPVYLPAPTSWSDVRGDIDVTYQVNPNQIGGYRITLGTGPALPANSSAVNIGNAQLLASIVAMPWGIPFHARTEAMPLNPTPATPVGTPWTIAPGLTGTVYPGSGALPTLVSWREDGWTFHVMGQGVGSEMVRGTAAGIARTLEGVSLPGIHGQATFAVGSDAPSEATYDLNGIRYFVYANGFRAVTVVRSMRAVPPTDSSRTD</sequence>
<reference evidence="3" key="1">
    <citation type="submission" date="2011-12" db="EMBL/GenBank/DDBJ databases">
        <title>The complete genome of chromosome of Sulfobacillus acidophilus DSM 10332.</title>
        <authorList>
            <person name="Lucas S."/>
            <person name="Han J."/>
            <person name="Lapidus A."/>
            <person name="Bruce D."/>
            <person name="Goodwin L."/>
            <person name="Pitluck S."/>
            <person name="Peters L."/>
            <person name="Kyrpides N."/>
            <person name="Mavromatis K."/>
            <person name="Ivanova N."/>
            <person name="Mikhailova N."/>
            <person name="Chertkov O."/>
            <person name="Saunders E."/>
            <person name="Detter J.C."/>
            <person name="Tapia R."/>
            <person name="Han C."/>
            <person name="Land M."/>
            <person name="Hauser L."/>
            <person name="Markowitz V."/>
            <person name="Cheng J.-F."/>
            <person name="Hugenholtz P."/>
            <person name="Woyke T."/>
            <person name="Wu D."/>
            <person name="Pukall R."/>
            <person name="Gehrich-Schroeter G."/>
            <person name="Schneider S."/>
            <person name="Klenk H.-P."/>
            <person name="Eisen J.A."/>
        </authorList>
    </citation>
    <scope>NUCLEOTIDE SEQUENCE [LARGE SCALE GENOMIC DNA]</scope>
    <source>
        <strain evidence="3">ATCC 700253 / DSM 10332 / NAL</strain>
    </source>
</reference>
<dbReference type="Proteomes" id="UP000005439">
    <property type="component" value="Chromosome"/>
</dbReference>
<dbReference type="AlphaFoldDB" id="G8TU91"/>
<protein>
    <submittedName>
        <fullName evidence="2">Uncharacterized protein</fullName>
    </submittedName>
</protein>
<dbReference type="EMBL" id="CP003179">
    <property type="protein sequence ID" value="AEW05763.1"/>
    <property type="molecule type" value="Genomic_DNA"/>
</dbReference>
<feature type="region of interest" description="Disordered" evidence="1">
    <location>
        <begin position="26"/>
        <end position="57"/>
    </location>
</feature>
<keyword evidence="3" id="KW-1185">Reference proteome</keyword>
<organism evidence="2 3">
    <name type="scientific">Sulfobacillus acidophilus (strain ATCC 700253 / DSM 10332 / NAL)</name>
    <dbReference type="NCBI Taxonomy" id="679936"/>
    <lineage>
        <taxon>Bacteria</taxon>
        <taxon>Bacillati</taxon>
        <taxon>Bacillota</taxon>
        <taxon>Clostridia</taxon>
        <taxon>Eubacteriales</taxon>
        <taxon>Clostridiales Family XVII. Incertae Sedis</taxon>
        <taxon>Sulfobacillus</taxon>
    </lineage>
</organism>
<dbReference type="HOGENOM" id="CLU_572262_0_0_9"/>
<dbReference type="PROSITE" id="PS51257">
    <property type="entry name" value="PROKAR_LIPOPROTEIN"/>
    <property type="match status" value="1"/>
</dbReference>
<evidence type="ECO:0000256" key="1">
    <source>
        <dbReference type="SAM" id="MobiDB-lite"/>
    </source>
</evidence>
<evidence type="ECO:0000313" key="3">
    <source>
        <dbReference type="Proteomes" id="UP000005439"/>
    </source>
</evidence>
<evidence type="ECO:0000313" key="2">
    <source>
        <dbReference type="EMBL" id="AEW05763.1"/>
    </source>
</evidence>
<reference evidence="2 3" key="2">
    <citation type="journal article" date="2012" name="Stand. Genomic Sci.">
        <title>Complete genome sequence of the moderately thermophilic mineral-sulfide-oxidizing firmicute Sulfobacillus acidophilus type strain (NAL(T)).</title>
        <authorList>
            <person name="Anderson I."/>
            <person name="Chertkov O."/>
            <person name="Chen A."/>
            <person name="Saunders E."/>
            <person name="Lapidus A."/>
            <person name="Nolan M."/>
            <person name="Lucas S."/>
            <person name="Hammon N."/>
            <person name="Deshpande S."/>
            <person name="Cheng J.F."/>
            <person name="Han C."/>
            <person name="Tapia R."/>
            <person name="Goodwin L.A."/>
            <person name="Pitluck S."/>
            <person name="Liolios K."/>
            <person name="Pagani I."/>
            <person name="Ivanova N."/>
            <person name="Mikhailova N."/>
            <person name="Pati A."/>
            <person name="Palaniappan K."/>
            <person name="Land M."/>
            <person name="Pan C."/>
            <person name="Rohde M."/>
            <person name="Pukall R."/>
            <person name="Goker M."/>
            <person name="Detter J.C."/>
            <person name="Woyke T."/>
            <person name="Bristow J."/>
            <person name="Eisen J.A."/>
            <person name="Markowitz V."/>
            <person name="Hugenholtz P."/>
            <person name="Kyrpides N.C."/>
            <person name="Klenk H.P."/>
            <person name="Mavromatis K."/>
        </authorList>
    </citation>
    <scope>NUCLEOTIDE SEQUENCE [LARGE SCALE GENOMIC DNA]</scope>
    <source>
        <strain evidence="3">ATCC 700253 / DSM 10332 / NAL</strain>
    </source>
</reference>
<accession>G8TU91</accession>
<name>G8TU91_SULAD</name>